<proteinExistence type="predicted"/>
<evidence type="ECO:0000256" key="1">
    <source>
        <dbReference type="SAM" id="MobiDB-lite"/>
    </source>
</evidence>
<keyword evidence="3" id="KW-1185">Reference proteome</keyword>
<dbReference type="Proteomes" id="UP000746747">
    <property type="component" value="Unassembled WGS sequence"/>
</dbReference>
<reference evidence="2" key="1">
    <citation type="submission" date="2021-09" db="EMBL/GenBank/DDBJ databases">
        <authorList>
            <consortium name="Pathogen Informatics"/>
        </authorList>
    </citation>
    <scope>NUCLEOTIDE SEQUENCE</scope>
</reference>
<name>A0A8J2M539_9BILA</name>
<gene>
    <name evidence="2" type="ORF">CJOHNSTONI_LOCUS9225</name>
</gene>
<evidence type="ECO:0000313" key="2">
    <source>
        <dbReference type="EMBL" id="CAG9539645.1"/>
    </source>
</evidence>
<accession>A0A8J2M539</accession>
<dbReference type="AlphaFoldDB" id="A0A8J2M539"/>
<feature type="region of interest" description="Disordered" evidence="1">
    <location>
        <begin position="64"/>
        <end position="89"/>
    </location>
</feature>
<sequence>MGKADPKFRTLFQSTLLQALRVEYAHPASNAKNITYYGNTNPMSSIIFREKVTKLCYAMGSVLGGAKKDGSKPNMEPSLQLTPSSLAIP</sequence>
<evidence type="ECO:0000313" key="3">
    <source>
        <dbReference type="Proteomes" id="UP000746747"/>
    </source>
</evidence>
<feature type="compositionally biased region" description="Polar residues" evidence="1">
    <location>
        <begin position="77"/>
        <end position="89"/>
    </location>
</feature>
<protein>
    <submittedName>
        <fullName evidence="2">Uncharacterized protein</fullName>
    </submittedName>
</protein>
<organism evidence="2 3">
    <name type="scientific">Cercopithifilaria johnstoni</name>
    <dbReference type="NCBI Taxonomy" id="2874296"/>
    <lineage>
        <taxon>Eukaryota</taxon>
        <taxon>Metazoa</taxon>
        <taxon>Ecdysozoa</taxon>
        <taxon>Nematoda</taxon>
        <taxon>Chromadorea</taxon>
        <taxon>Rhabditida</taxon>
        <taxon>Spirurina</taxon>
        <taxon>Spiruromorpha</taxon>
        <taxon>Filarioidea</taxon>
        <taxon>Onchocercidae</taxon>
        <taxon>Cercopithifilaria</taxon>
    </lineage>
</organism>
<comment type="caution">
    <text evidence="2">The sequence shown here is derived from an EMBL/GenBank/DDBJ whole genome shotgun (WGS) entry which is preliminary data.</text>
</comment>
<dbReference type="EMBL" id="CAKAEH010001821">
    <property type="protein sequence ID" value="CAG9539645.1"/>
    <property type="molecule type" value="Genomic_DNA"/>
</dbReference>